<evidence type="ECO:0000256" key="6">
    <source>
        <dbReference type="ARBA" id="ARBA00023136"/>
    </source>
</evidence>
<dbReference type="PROSITE" id="PS00981">
    <property type="entry name" value="G_PROTEIN_RECEP_F3_3"/>
    <property type="match status" value="1"/>
</dbReference>
<reference evidence="12 13" key="1">
    <citation type="submission" date="2014-10" db="EMBL/GenBank/DDBJ databases">
        <title>Draft genome of the hookworm Ancylostoma caninum.</title>
        <authorList>
            <person name="Mitreva M."/>
        </authorList>
    </citation>
    <scope>NUCLEOTIDE SEQUENCE [LARGE SCALE GENOMIC DNA]</scope>
    <source>
        <strain evidence="12 13">Baltimore</strain>
    </source>
</reference>
<evidence type="ECO:0000256" key="1">
    <source>
        <dbReference type="ARBA" id="ARBA00004651"/>
    </source>
</evidence>
<evidence type="ECO:0000313" key="12">
    <source>
        <dbReference type="EMBL" id="RCN52520.1"/>
    </source>
</evidence>
<evidence type="ECO:0000256" key="2">
    <source>
        <dbReference type="ARBA" id="ARBA00022475"/>
    </source>
</evidence>
<feature type="compositionally biased region" description="Polar residues" evidence="9">
    <location>
        <begin position="266"/>
        <end position="279"/>
    </location>
</feature>
<dbReference type="InterPro" id="IPR017979">
    <property type="entry name" value="GPCR_3_CS"/>
</dbReference>
<keyword evidence="12" id="KW-0675">Receptor</keyword>
<feature type="transmembrane region" description="Helical" evidence="10">
    <location>
        <begin position="188"/>
        <end position="210"/>
    </location>
</feature>
<evidence type="ECO:0000256" key="3">
    <source>
        <dbReference type="ARBA" id="ARBA00022692"/>
    </source>
</evidence>
<gene>
    <name evidence="12" type="ORF">ANCCAN_01218</name>
</gene>
<dbReference type="PROSITE" id="PS50259">
    <property type="entry name" value="G_PROTEIN_RECEP_F3_4"/>
    <property type="match status" value="1"/>
</dbReference>
<keyword evidence="5" id="KW-0297">G-protein coupled receptor</keyword>
<feature type="domain" description="G-protein coupled receptors family 3 profile" evidence="11">
    <location>
        <begin position="46"/>
        <end position="225"/>
    </location>
</feature>
<dbReference type="PANTHER" id="PTHR24060">
    <property type="entry name" value="METABOTROPIC GLUTAMATE RECEPTOR"/>
    <property type="match status" value="1"/>
</dbReference>
<protein>
    <submittedName>
        <fullName evidence="12">7 transmembrane receptor</fullName>
    </submittedName>
</protein>
<dbReference type="GO" id="GO:0005886">
    <property type="term" value="C:plasma membrane"/>
    <property type="evidence" value="ECO:0007669"/>
    <property type="project" value="UniProtKB-SubCell"/>
</dbReference>
<dbReference type="InterPro" id="IPR017978">
    <property type="entry name" value="GPCR_3_C"/>
</dbReference>
<name>A0A368HAY3_ANCCA</name>
<feature type="transmembrane region" description="Helical" evidence="10">
    <location>
        <begin position="60"/>
        <end position="79"/>
    </location>
</feature>
<sequence>MAIQKSPLPRYHPILPRNSLFSQKSAPYLELYGGRLSGSRHDYPTRDQVVLTCNVPDHHFLYSLAYDGILIIACTVYAVKTRKVPENFNETKFIGFSMYTTCVVWLSWIFFFFGTGSDFQARLSDSAVETIARAYYSSGSFCASLEHAHPGLRIMIKPSKTASLLRCLLLEYFYVFHTFQIQTTSLCISISMSANVALVCIFSPKLWIILFEKHKNVRKQEGENMLNKRSLGNCSSRLYGSTTEEPNQYTALLAGDRRQSSRKFSHPTSTTSSAHDTFL</sequence>
<organism evidence="12 13">
    <name type="scientific">Ancylostoma caninum</name>
    <name type="common">Dog hookworm</name>
    <dbReference type="NCBI Taxonomy" id="29170"/>
    <lineage>
        <taxon>Eukaryota</taxon>
        <taxon>Metazoa</taxon>
        <taxon>Ecdysozoa</taxon>
        <taxon>Nematoda</taxon>
        <taxon>Chromadorea</taxon>
        <taxon>Rhabditida</taxon>
        <taxon>Rhabditina</taxon>
        <taxon>Rhabditomorpha</taxon>
        <taxon>Strongyloidea</taxon>
        <taxon>Ancylostomatidae</taxon>
        <taxon>Ancylostomatinae</taxon>
        <taxon>Ancylostoma</taxon>
    </lineage>
</organism>
<proteinExistence type="predicted"/>
<accession>A0A368HAY3</accession>
<evidence type="ECO:0000256" key="5">
    <source>
        <dbReference type="ARBA" id="ARBA00023040"/>
    </source>
</evidence>
<dbReference type="OrthoDB" id="425344at2759"/>
<dbReference type="InterPro" id="IPR050726">
    <property type="entry name" value="mGluR"/>
</dbReference>
<feature type="region of interest" description="Disordered" evidence="9">
    <location>
        <begin position="256"/>
        <end position="279"/>
    </location>
</feature>
<dbReference type="PRINTS" id="PR00248">
    <property type="entry name" value="GPCRMGR"/>
</dbReference>
<evidence type="ECO:0000256" key="10">
    <source>
        <dbReference type="SAM" id="Phobius"/>
    </source>
</evidence>
<dbReference type="GO" id="GO:0004930">
    <property type="term" value="F:G protein-coupled receptor activity"/>
    <property type="evidence" value="ECO:0007669"/>
    <property type="project" value="UniProtKB-KW"/>
</dbReference>
<dbReference type="Proteomes" id="UP000252519">
    <property type="component" value="Unassembled WGS sequence"/>
</dbReference>
<evidence type="ECO:0000313" key="13">
    <source>
        <dbReference type="Proteomes" id="UP000252519"/>
    </source>
</evidence>
<comment type="caution">
    <text evidence="12">The sequence shown here is derived from an EMBL/GenBank/DDBJ whole genome shotgun (WGS) entry which is preliminary data.</text>
</comment>
<keyword evidence="4 10" id="KW-1133">Transmembrane helix</keyword>
<evidence type="ECO:0000259" key="11">
    <source>
        <dbReference type="PROSITE" id="PS50259"/>
    </source>
</evidence>
<evidence type="ECO:0000256" key="8">
    <source>
        <dbReference type="ARBA" id="ARBA00023224"/>
    </source>
</evidence>
<keyword evidence="13" id="KW-1185">Reference proteome</keyword>
<evidence type="ECO:0000256" key="4">
    <source>
        <dbReference type="ARBA" id="ARBA00022989"/>
    </source>
</evidence>
<evidence type="ECO:0000256" key="9">
    <source>
        <dbReference type="SAM" id="MobiDB-lite"/>
    </source>
</evidence>
<keyword evidence="7" id="KW-0325">Glycoprotein</keyword>
<dbReference type="STRING" id="29170.A0A368HAY3"/>
<dbReference type="EMBL" id="JOJR01000006">
    <property type="protein sequence ID" value="RCN52520.1"/>
    <property type="molecule type" value="Genomic_DNA"/>
</dbReference>
<feature type="transmembrane region" description="Helical" evidence="10">
    <location>
        <begin position="163"/>
        <end position="182"/>
    </location>
</feature>
<evidence type="ECO:0000256" key="7">
    <source>
        <dbReference type="ARBA" id="ARBA00023180"/>
    </source>
</evidence>
<keyword evidence="8" id="KW-0807">Transducer</keyword>
<dbReference type="Pfam" id="PF00003">
    <property type="entry name" value="7tm_3"/>
    <property type="match status" value="1"/>
</dbReference>
<feature type="transmembrane region" description="Helical" evidence="10">
    <location>
        <begin position="91"/>
        <end position="113"/>
    </location>
</feature>
<keyword evidence="3 10" id="KW-0812">Transmembrane</keyword>
<keyword evidence="2" id="KW-1003">Cell membrane</keyword>
<keyword evidence="6 10" id="KW-0472">Membrane</keyword>
<dbReference type="InterPro" id="IPR000337">
    <property type="entry name" value="GPCR_3"/>
</dbReference>
<dbReference type="AlphaFoldDB" id="A0A368HAY3"/>
<comment type="subcellular location">
    <subcellularLocation>
        <location evidence="1">Cell membrane</location>
        <topology evidence="1">Multi-pass membrane protein</topology>
    </subcellularLocation>
</comment>